<keyword evidence="4" id="KW-1185">Reference proteome</keyword>
<feature type="chain" id="PRO_5022154418" description="Quinol oxidase subunit 4" evidence="2">
    <location>
        <begin position="35"/>
        <end position="73"/>
    </location>
</feature>
<dbReference type="Proteomes" id="UP000320643">
    <property type="component" value="Unassembled WGS sequence"/>
</dbReference>
<evidence type="ECO:0000313" key="3">
    <source>
        <dbReference type="EMBL" id="TRW22658.1"/>
    </source>
</evidence>
<evidence type="ECO:0000256" key="2">
    <source>
        <dbReference type="SAM" id="SignalP"/>
    </source>
</evidence>
<evidence type="ECO:0000313" key="4">
    <source>
        <dbReference type="Proteomes" id="UP000320643"/>
    </source>
</evidence>
<evidence type="ECO:0008006" key="5">
    <source>
        <dbReference type="Google" id="ProtNLM"/>
    </source>
</evidence>
<dbReference type="EMBL" id="VJVZ01000012">
    <property type="protein sequence ID" value="TRW22658.1"/>
    <property type="molecule type" value="Genomic_DNA"/>
</dbReference>
<name>A0A552UWR3_9FLAO</name>
<sequence>MFIVKYTKMNYSTVKNIIATLIISSSLCFVSCSAGIRTTTNSPAAKSSKKMPPGQAKKLNGDKSAKKYAPGHN</sequence>
<gene>
    <name evidence="3" type="ORF">FMM05_17420</name>
</gene>
<accession>A0A552UWR3</accession>
<dbReference type="OrthoDB" id="680152at2"/>
<dbReference type="AlphaFoldDB" id="A0A552UWR3"/>
<comment type="caution">
    <text evidence="3">The sequence shown here is derived from an EMBL/GenBank/DDBJ whole genome shotgun (WGS) entry which is preliminary data.</text>
</comment>
<keyword evidence="2" id="KW-0732">Signal</keyword>
<evidence type="ECO:0000256" key="1">
    <source>
        <dbReference type="SAM" id="MobiDB-lite"/>
    </source>
</evidence>
<feature type="signal peptide" evidence="2">
    <location>
        <begin position="1"/>
        <end position="34"/>
    </location>
</feature>
<organism evidence="3 4">
    <name type="scientific">Flavobacterium zepuense</name>
    <dbReference type="NCBI Taxonomy" id="2593302"/>
    <lineage>
        <taxon>Bacteria</taxon>
        <taxon>Pseudomonadati</taxon>
        <taxon>Bacteroidota</taxon>
        <taxon>Flavobacteriia</taxon>
        <taxon>Flavobacteriales</taxon>
        <taxon>Flavobacteriaceae</taxon>
        <taxon>Flavobacterium</taxon>
    </lineage>
</organism>
<reference evidence="3 4" key="1">
    <citation type="submission" date="2019-07" db="EMBL/GenBank/DDBJ databases">
        <title>Flavobacterium sp. nov., isolated from glacier ice.</title>
        <authorList>
            <person name="Liu Q."/>
            <person name="Xin Y.-H."/>
        </authorList>
    </citation>
    <scope>NUCLEOTIDE SEQUENCE [LARGE SCALE GENOMIC DNA]</scope>
    <source>
        <strain evidence="3 4">ZT4R6</strain>
    </source>
</reference>
<proteinExistence type="predicted"/>
<feature type="region of interest" description="Disordered" evidence="1">
    <location>
        <begin position="39"/>
        <end position="73"/>
    </location>
</feature>
<protein>
    <recommendedName>
        <fullName evidence="5">Quinol oxidase subunit 4</fullName>
    </recommendedName>
</protein>